<keyword evidence="3" id="KW-1185">Reference proteome</keyword>
<name>A0A5J9TYM5_9POAL</name>
<reference evidence="2 3" key="1">
    <citation type="journal article" date="2019" name="Sci. Rep.">
        <title>A high-quality genome of Eragrostis curvula grass provides insights into Poaceae evolution and supports new strategies to enhance forage quality.</title>
        <authorList>
            <person name="Carballo J."/>
            <person name="Santos B.A.C.M."/>
            <person name="Zappacosta D."/>
            <person name="Garbus I."/>
            <person name="Selva J.P."/>
            <person name="Gallo C.A."/>
            <person name="Diaz A."/>
            <person name="Albertini E."/>
            <person name="Caccamo M."/>
            <person name="Echenique V."/>
        </authorList>
    </citation>
    <scope>NUCLEOTIDE SEQUENCE [LARGE SCALE GENOMIC DNA]</scope>
    <source>
        <strain evidence="3">cv. Victoria</strain>
        <tissue evidence="2">Leaf</tissue>
    </source>
</reference>
<feature type="region of interest" description="Disordered" evidence="1">
    <location>
        <begin position="1"/>
        <end position="21"/>
    </location>
</feature>
<dbReference type="EMBL" id="RWGY01000031">
    <property type="protein sequence ID" value="TVU15958.1"/>
    <property type="molecule type" value="Genomic_DNA"/>
</dbReference>
<evidence type="ECO:0000256" key="1">
    <source>
        <dbReference type="SAM" id="MobiDB-lite"/>
    </source>
</evidence>
<evidence type="ECO:0000313" key="3">
    <source>
        <dbReference type="Proteomes" id="UP000324897"/>
    </source>
</evidence>
<organism evidence="2 3">
    <name type="scientific">Eragrostis curvula</name>
    <name type="common">weeping love grass</name>
    <dbReference type="NCBI Taxonomy" id="38414"/>
    <lineage>
        <taxon>Eukaryota</taxon>
        <taxon>Viridiplantae</taxon>
        <taxon>Streptophyta</taxon>
        <taxon>Embryophyta</taxon>
        <taxon>Tracheophyta</taxon>
        <taxon>Spermatophyta</taxon>
        <taxon>Magnoliopsida</taxon>
        <taxon>Liliopsida</taxon>
        <taxon>Poales</taxon>
        <taxon>Poaceae</taxon>
        <taxon>PACMAD clade</taxon>
        <taxon>Chloridoideae</taxon>
        <taxon>Eragrostideae</taxon>
        <taxon>Eragrostidinae</taxon>
        <taxon>Eragrostis</taxon>
    </lineage>
</organism>
<protein>
    <submittedName>
        <fullName evidence="2">Uncharacterized protein</fullName>
    </submittedName>
</protein>
<accession>A0A5J9TYM5</accession>
<evidence type="ECO:0000313" key="2">
    <source>
        <dbReference type="EMBL" id="TVU15958.1"/>
    </source>
</evidence>
<sequence length="201" mass="22620">MGAKMAGSGDPSLDLEGGSSGEFALPTRRVVSRKKIQSPLDRCNTRTKEFDVDNGVCTEFLSVFGLRILAFDWYRNMRSISEKWKCYVTDLLVQCLRISDDVLLLDRLPKDPYAVDKLSDKAVELVNIIMVDQETEQITPVATYSAISLVHTIVQQVASKMEAVKNLEDFMKRLQELSSGSLPMQTMLQLDKIINILLETI</sequence>
<dbReference type="Proteomes" id="UP000324897">
    <property type="component" value="Unassembled WGS sequence"/>
</dbReference>
<comment type="caution">
    <text evidence="2">The sequence shown here is derived from an EMBL/GenBank/DDBJ whole genome shotgun (WGS) entry which is preliminary data.</text>
</comment>
<dbReference type="AlphaFoldDB" id="A0A5J9TYM5"/>
<proteinExistence type="predicted"/>
<gene>
    <name evidence="2" type="ORF">EJB05_39503</name>
</gene>
<dbReference type="Gramene" id="TVU15958">
    <property type="protein sequence ID" value="TVU15958"/>
    <property type="gene ID" value="EJB05_39503"/>
</dbReference>